<organism evidence="2 3">
    <name type="scientific">Chrysochromulina tobinii</name>
    <dbReference type="NCBI Taxonomy" id="1460289"/>
    <lineage>
        <taxon>Eukaryota</taxon>
        <taxon>Haptista</taxon>
        <taxon>Haptophyta</taxon>
        <taxon>Prymnesiophyceae</taxon>
        <taxon>Prymnesiales</taxon>
        <taxon>Chrysochromulinaceae</taxon>
        <taxon>Chrysochromulina</taxon>
    </lineage>
</organism>
<feature type="compositionally biased region" description="Basic and acidic residues" evidence="1">
    <location>
        <begin position="116"/>
        <end position="125"/>
    </location>
</feature>
<dbReference type="Proteomes" id="UP000037460">
    <property type="component" value="Unassembled WGS sequence"/>
</dbReference>
<name>A0A0M0JI55_9EUKA</name>
<comment type="caution">
    <text evidence="2">The sequence shown here is derived from an EMBL/GenBank/DDBJ whole genome shotgun (WGS) entry which is preliminary data.</text>
</comment>
<dbReference type="AlphaFoldDB" id="A0A0M0JI55"/>
<evidence type="ECO:0000313" key="2">
    <source>
        <dbReference type="EMBL" id="KOO26160.1"/>
    </source>
</evidence>
<proteinExistence type="predicted"/>
<evidence type="ECO:0000313" key="3">
    <source>
        <dbReference type="Proteomes" id="UP000037460"/>
    </source>
</evidence>
<accession>A0A0M0JI55</accession>
<feature type="region of interest" description="Disordered" evidence="1">
    <location>
        <begin position="1"/>
        <end position="21"/>
    </location>
</feature>
<dbReference type="EMBL" id="JWZX01002885">
    <property type="protein sequence ID" value="KOO26160.1"/>
    <property type="molecule type" value="Genomic_DNA"/>
</dbReference>
<sequence length="153" mass="17977">MQPPSPSRTAGGWGKCLDKGPPEDLVSKEWQLAKAARERGEAQLKVDLEIAEQAESDWWAWYLRSKEETQREAALQAERERLAEERRLARLEAERQAKMELMRKEELARKAKLKADAERVEKANAEQRQLQLQIEEEERKRKKEEERKRKAGK</sequence>
<keyword evidence="3" id="KW-1185">Reference proteome</keyword>
<evidence type="ECO:0000256" key="1">
    <source>
        <dbReference type="SAM" id="MobiDB-lite"/>
    </source>
</evidence>
<feature type="region of interest" description="Disordered" evidence="1">
    <location>
        <begin position="116"/>
        <end position="153"/>
    </location>
</feature>
<protein>
    <submittedName>
        <fullName evidence="2">Uncharacterized protein</fullName>
    </submittedName>
</protein>
<feature type="compositionally biased region" description="Basic and acidic residues" evidence="1">
    <location>
        <begin position="137"/>
        <end position="153"/>
    </location>
</feature>
<gene>
    <name evidence="2" type="ORF">Ctob_005668</name>
</gene>
<reference evidence="3" key="1">
    <citation type="journal article" date="2015" name="PLoS Genet.">
        <title>Genome Sequence and Transcriptome Analyses of Chrysochromulina tobin: Metabolic Tools for Enhanced Algal Fitness in the Prominent Order Prymnesiales (Haptophyceae).</title>
        <authorList>
            <person name="Hovde B.T."/>
            <person name="Deodato C.R."/>
            <person name="Hunsperger H.M."/>
            <person name="Ryken S.A."/>
            <person name="Yost W."/>
            <person name="Jha R.K."/>
            <person name="Patterson J."/>
            <person name="Monnat R.J. Jr."/>
            <person name="Barlow S.B."/>
            <person name="Starkenburg S.R."/>
            <person name="Cattolico R.A."/>
        </authorList>
    </citation>
    <scope>NUCLEOTIDE SEQUENCE</scope>
    <source>
        <strain evidence="3">CCMP291</strain>
    </source>
</reference>